<evidence type="ECO:0000313" key="5">
    <source>
        <dbReference type="EMBL" id="KMT66527.1"/>
    </source>
</evidence>
<dbReference type="Gene3D" id="2.120.10.30">
    <property type="entry name" value="TolB, C-terminal domain"/>
    <property type="match status" value="1"/>
</dbReference>
<evidence type="ECO:0000313" key="6">
    <source>
        <dbReference type="Proteomes" id="UP000037600"/>
    </source>
</evidence>
<dbReference type="InterPro" id="IPR031025">
    <property type="entry name" value="LruC_dom"/>
</dbReference>
<proteinExistence type="predicted"/>
<sequence length="688" mass="76221">MCYRYHKIFSLALVLLTSQSSLANSFESCPTEAFLIQDKIAKLYSVNLATGFYQELSSDMGTSNKLNAMSFNFHDNYLYAYSSEFSTLVKIGEDYQVQPLDVSGLPLTSFYVGDTSLTENAYYAYRPGANYGLYKVSLAENTPDYLVAKRVIDGGQLNIAIYDFAFHPENNNLYAVDKIGDLYQINLDSLIVSRLGNTGQTGVFGAGYFDASGTFYISRNSDGFVFRIDPTADEPTAEFFAYGPASSNNDGARCAIAEIVDETQMTVDFGDAPDSYGISIQDNGPRHEISENLYLGKQAGGEDDGINIATGVQQGLDAITIIEANGEGYLNAWVDWDANGKFDDTDQVLTNHELKSGDNIVAIDVPEDAIEGQTWARFRYSSTQDIGPNGGVADGEVEDIELTITKAGVSVISYPSANSFTSIAFEDKWPVLGDYDMNDVVVSYRTRKYVDDAGLVIRYDIQGQVLALGAEYKNGFAIQLDDIPTAYVAQSIMRFELNGIQQFYSALEANSANSDAVVIISEDLWSELESSPDCRFYRTEKGCDEVNHLEFFVSIPLKTPIEVADAPTDVLNPFIFATPNHYHGIAFNQAPGRSLEIHLKNKKVSSRFNPAFFGMYDDNSSLEQATSFTNQNGMPWAIEFPILWSHPIENTDILIAYPEFKGFVESKGQVNLDWYRQNKAITHKIILN</sequence>
<dbReference type="Proteomes" id="UP000037600">
    <property type="component" value="Unassembled WGS sequence"/>
</dbReference>
<dbReference type="NCBIfam" id="TIGR04456">
    <property type="entry name" value="LruC_dom"/>
    <property type="match status" value="1"/>
</dbReference>
<dbReference type="EMBL" id="LAZL01000003">
    <property type="protein sequence ID" value="KMT66527.1"/>
    <property type="molecule type" value="Genomic_DNA"/>
</dbReference>
<dbReference type="OrthoDB" id="1204817at2"/>
<dbReference type="InterPro" id="IPR045474">
    <property type="entry name" value="GEVED"/>
</dbReference>
<feature type="chain" id="PRO_5005298768" evidence="1">
    <location>
        <begin position="24"/>
        <end position="688"/>
    </location>
</feature>
<dbReference type="InterPro" id="IPR054215">
    <property type="entry name" value="DUF6923"/>
</dbReference>
<keyword evidence="6" id="KW-1185">Reference proteome</keyword>
<dbReference type="Pfam" id="PF16130">
    <property type="entry name" value="DUF4842"/>
    <property type="match status" value="1"/>
</dbReference>
<dbReference type="SUPFAM" id="SSF69304">
    <property type="entry name" value="Tricorn protease N-terminal domain"/>
    <property type="match status" value="1"/>
</dbReference>
<dbReference type="AlphaFoldDB" id="A0A0J8GUX2"/>
<dbReference type="RefSeq" id="WP_048689480.1">
    <property type="nucleotide sequence ID" value="NZ_KQ130483.1"/>
</dbReference>
<dbReference type="InterPro" id="IPR011042">
    <property type="entry name" value="6-blade_b-propeller_TolB-like"/>
</dbReference>
<protein>
    <submittedName>
        <fullName evidence="5">Uncharacterized protein</fullName>
    </submittedName>
</protein>
<dbReference type="Pfam" id="PF21959">
    <property type="entry name" value="DUF6923"/>
    <property type="match status" value="1"/>
</dbReference>
<evidence type="ECO:0000259" key="3">
    <source>
        <dbReference type="Pfam" id="PF20009"/>
    </source>
</evidence>
<evidence type="ECO:0000256" key="1">
    <source>
        <dbReference type="SAM" id="SignalP"/>
    </source>
</evidence>
<name>A0A0J8GUX2_9ALTE</name>
<feature type="domain" description="DUF6923" evidence="4">
    <location>
        <begin position="42"/>
        <end position="255"/>
    </location>
</feature>
<comment type="caution">
    <text evidence="5">The sequence shown here is derived from an EMBL/GenBank/DDBJ whole genome shotgun (WGS) entry which is preliminary data.</text>
</comment>
<dbReference type="PATRIC" id="fig|1513271.3.peg.633"/>
<feature type="signal peptide" evidence="1">
    <location>
        <begin position="1"/>
        <end position="23"/>
    </location>
</feature>
<feature type="domain" description="DUF4842" evidence="2">
    <location>
        <begin position="456"/>
        <end position="675"/>
    </location>
</feature>
<keyword evidence="1" id="KW-0732">Signal</keyword>
<feature type="domain" description="GEVED" evidence="3">
    <location>
        <begin position="329"/>
        <end position="399"/>
    </location>
</feature>
<accession>A0A0J8GUX2</accession>
<reference evidence="5 6" key="1">
    <citation type="submission" date="2015-04" db="EMBL/GenBank/DDBJ databases">
        <title>Draft Genome Sequence of the Novel Agar-Digesting Marine Bacterium Q1.</title>
        <authorList>
            <person name="Li Y."/>
            <person name="Li D."/>
            <person name="Chen G."/>
            <person name="Du Z."/>
        </authorList>
    </citation>
    <scope>NUCLEOTIDE SEQUENCE [LARGE SCALE GENOMIC DNA]</scope>
    <source>
        <strain evidence="5 6">Q1</strain>
    </source>
</reference>
<evidence type="ECO:0000259" key="4">
    <source>
        <dbReference type="Pfam" id="PF21959"/>
    </source>
</evidence>
<dbReference type="Pfam" id="PF20009">
    <property type="entry name" value="GEVED"/>
    <property type="match status" value="1"/>
</dbReference>
<evidence type="ECO:0000259" key="2">
    <source>
        <dbReference type="Pfam" id="PF16130"/>
    </source>
</evidence>
<organism evidence="5 6">
    <name type="scientific">Catenovulum maritimum</name>
    <dbReference type="NCBI Taxonomy" id="1513271"/>
    <lineage>
        <taxon>Bacteria</taxon>
        <taxon>Pseudomonadati</taxon>
        <taxon>Pseudomonadota</taxon>
        <taxon>Gammaproteobacteria</taxon>
        <taxon>Alteromonadales</taxon>
        <taxon>Alteromonadaceae</taxon>
        <taxon>Catenovulum</taxon>
    </lineage>
</organism>
<gene>
    <name evidence="5" type="ORF">XM47_03035</name>
</gene>
<dbReference type="STRING" id="1513271.XM47_03035"/>
<dbReference type="InterPro" id="IPR032295">
    <property type="entry name" value="DUF4842"/>
</dbReference>